<keyword evidence="1" id="KW-0813">Transport</keyword>
<feature type="signal peptide" evidence="7">
    <location>
        <begin position="1"/>
        <end position="25"/>
    </location>
</feature>
<dbReference type="Pfam" id="PF00034">
    <property type="entry name" value="Cytochrom_C"/>
    <property type="match status" value="1"/>
</dbReference>
<feature type="chain" id="PRO_5046623477" evidence="7">
    <location>
        <begin position="26"/>
        <end position="128"/>
    </location>
</feature>
<evidence type="ECO:0000256" key="2">
    <source>
        <dbReference type="ARBA" id="ARBA00022617"/>
    </source>
</evidence>
<evidence type="ECO:0000256" key="1">
    <source>
        <dbReference type="ARBA" id="ARBA00022448"/>
    </source>
</evidence>
<keyword evidence="5 6" id="KW-0408">Iron</keyword>
<proteinExistence type="predicted"/>
<dbReference type="SUPFAM" id="SSF46626">
    <property type="entry name" value="Cytochrome c"/>
    <property type="match status" value="1"/>
</dbReference>
<dbReference type="InterPro" id="IPR009056">
    <property type="entry name" value="Cyt_c-like_dom"/>
</dbReference>
<dbReference type="Gene3D" id="1.10.760.10">
    <property type="entry name" value="Cytochrome c-like domain"/>
    <property type="match status" value="1"/>
</dbReference>
<keyword evidence="3 6" id="KW-0479">Metal-binding</keyword>
<feature type="domain" description="Cytochrome c" evidence="8">
    <location>
        <begin position="27"/>
        <end position="128"/>
    </location>
</feature>
<evidence type="ECO:0000313" key="9">
    <source>
        <dbReference type="EMBL" id="MCE4539628.1"/>
    </source>
</evidence>
<dbReference type="EMBL" id="JAJTWT010000009">
    <property type="protein sequence ID" value="MCE4539628.1"/>
    <property type="molecule type" value="Genomic_DNA"/>
</dbReference>
<evidence type="ECO:0000256" key="3">
    <source>
        <dbReference type="ARBA" id="ARBA00022723"/>
    </source>
</evidence>
<evidence type="ECO:0000313" key="10">
    <source>
        <dbReference type="Proteomes" id="UP001201463"/>
    </source>
</evidence>
<reference evidence="9 10" key="1">
    <citation type="submission" date="2021-12" db="EMBL/GenBank/DDBJ databases">
        <title>Genome seq of p7.</title>
        <authorList>
            <person name="Seo T."/>
        </authorList>
    </citation>
    <scope>NUCLEOTIDE SEQUENCE [LARGE SCALE GENOMIC DNA]</scope>
    <source>
        <strain evidence="9 10">P7</strain>
    </source>
</reference>
<comment type="caution">
    <text evidence="9">The sequence shown here is derived from an EMBL/GenBank/DDBJ whole genome shotgun (WGS) entry which is preliminary data.</text>
</comment>
<keyword evidence="10" id="KW-1185">Reference proteome</keyword>
<evidence type="ECO:0000256" key="6">
    <source>
        <dbReference type="PROSITE-ProRule" id="PRU00433"/>
    </source>
</evidence>
<evidence type="ECO:0000256" key="7">
    <source>
        <dbReference type="SAM" id="SignalP"/>
    </source>
</evidence>
<name>A0ABS8XKQ8_9BURK</name>
<evidence type="ECO:0000256" key="5">
    <source>
        <dbReference type="ARBA" id="ARBA00023004"/>
    </source>
</evidence>
<dbReference type="PANTHER" id="PTHR11961">
    <property type="entry name" value="CYTOCHROME C"/>
    <property type="match status" value="1"/>
</dbReference>
<dbReference type="PROSITE" id="PS51007">
    <property type="entry name" value="CYTC"/>
    <property type="match status" value="1"/>
</dbReference>
<dbReference type="Proteomes" id="UP001201463">
    <property type="component" value="Unassembled WGS sequence"/>
</dbReference>
<dbReference type="InterPro" id="IPR002327">
    <property type="entry name" value="Cyt_c_1A/1B"/>
</dbReference>
<evidence type="ECO:0000256" key="4">
    <source>
        <dbReference type="ARBA" id="ARBA00022982"/>
    </source>
</evidence>
<organism evidence="9 10">
    <name type="scientific">Pelomonas caseinilytica</name>
    <dbReference type="NCBI Taxonomy" id="2906763"/>
    <lineage>
        <taxon>Bacteria</taxon>
        <taxon>Pseudomonadati</taxon>
        <taxon>Pseudomonadota</taxon>
        <taxon>Betaproteobacteria</taxon>
        <taxon>Burkholderiales</taxon>
        <taxon>Sphaerotilaceae</taxon>
        <taxon>Roseateles</taxon>
    </lineage>
</organism>
<keyword evidence="4" id="KW-0249">Electron transport</keyword>
<keyword evidence="2 6" id="KW-0349">Heme</keyword>
<sequence length="128" mass="12943">MDLVLTSTRALLAAVLAGLGGGAMAAGNPATGRDVFAEHCAECHSAKDGKHKKGPSLFATLGRPAASVPAFANYSAALKASGKTWTPEALDAYIANPKAAVPGGTMKYDGLADAQARADLIAYLATLK</sequence>
<gene>
    <name evidence="9" type="ORF">LXT12_20460</name>
</gene>
<accession>A0ABS8XKQ8</accession>
<dbReference type="PRINTS" id="PR00604">
    <property type="entry name" value="CYTCHRMECIAB"/>
</dbReference>
<evidence type="ECO:0000259" key="8">
    <source>
        <dbReference type="PROSITE" id="PS51007"/>
    </source>
</evidence>
<protein>
    <submittedName>
        <fullName evidence="9">C-type cytochrome</fullName>
    </submittedName>
</protein>
<dbReference type="InterPro" id="IPR036909">
    <property type="entry name" value="Cyt_c-like_dom_sf"/>
</dbReference>
<dbReference type="RefSeq" id="WP_233394146.1">
    <property type="nucleotide sequence ID" value="NZ_JAJTWT010000009.1"/>
</dbReference>
<keyword evidence="7" id="KW-0732">Signal</keyword>